<accession>A0A1B9GX45</accession>
<reference evidence="1 2" key="1">
    <citation type="submission" date="2013-07" db="EMBL/GenBank/DDBJ databases">
        <title>The Genome Sequence of Cryptococcus heveanensis BCC8398.</title>
        <authorList>
            <consortium name="The Broad Institute Genome Sequencing Platform"/>
            <person name="Cuomo C."/>
            <person name="Litvintseva A."/>
            <person name="Chen Y."/>
            <person name="Heitman J."/>
            <person name="Sun S."/>
            <person name="Springer D."/>
            <person name="Dromer F."/>
            <person name="Young S.K."/>
            <person name="Zeng Q."/>
            <person name="Gargeya S."/>
            <person name="Fitzgerald M."/>
            <person name="Abouelleil A."/>
            <person name="Alvarado L."/>
            <person name="Berlin A.M."/>
            <person name="Chapman S.B."/>
            <person name="Dewar J."/>
            <person name="Goldberg J."/>
            <person name="Griggs A."/>
            <person name="Gujja S."/>
            <person name="Hansen M."/>
            <person name="Howarth C."/>
            <person name="Imamovic A."/>
            <person name="Larimer J."/>
            <person name="McCowan C."/>
            <person name="Murphy C."/>
            <person name="Pearson M."/>
            <person name="Priest M."/>
            <person name="Roberts A."/>
            <person name="Saif S."/>
            <person name="Shea T."/>
            <person name="Sykes S."/>
            <person name="Wortman J."/>
            <person name="Nusbaum C."/>
            <person name="Birren B."/>
        </authorList>
    </citation>
    <scope>NUCLEOTIDE SEQUENCE [LARGE SCALE GENOMIC DNA]</scope>
    <source>
        <strain evidence="1 2">BCC8398</strain>
    </source>
</reference>
<dbReference type="EMBL" id="KI669498">
    <property type="protein sequence ID" value="OCF35525.1"/>
    <property type="molecule type" value="Genomic_DNA"/>
</dbReference>
<dbReference type="Proteomes" id="UP000092666">
    <property type="component" value="Unassembled WGS sequence"/>
</dbReference>
<organism evidence="1 2">
    <name type="scientific">Kwoniella heveanensis BCC8398</name>
    <dbReference type="NCBI Taxonomy" id="1296120"/>
    <lineage>
        <taxon>Eukaryota</taxon>
        <taxon>Fungi</taxon>
        <taxon>Dikarya</taxon>
        <taxon>Basidiomycota</taxon>
        <taxon>Agaricomycotina</taxon>
        <taxon>Tremellomycetes</taxon>
        <taxon>Tremellales</taxon>
        <taxon>Cryptococcaceae</taxon>
        <taxon>Kwoniella</taxon>
    </lineage>
</organism>
<protein>
    <submittedName>
        <fullName evidence="1">Uncharacterized protein</fullName>
    </submittedName>
</protein>
<sequence length="229" mass="25672">MASILVARLRRPPVRRSQIGAHPASRSAPIIPGRQQEGFTVHHNIHESTLQALANLEAALRAENTLTSRLEKRTTTDPEHTADEAEVKADIIALYAVWRDIFTLAKQVLKTRQTLVQKRDQAGLREIVQRLNCMPLEATAINKPCFHSQTSVDSHERATIAEQEGQPEDLLDIEVAICELEELEGEMRGSRRRRRTDKTLGFNAWGLGLDLRMRATSDDSNGGPTVGRW</sequence>
<evidence type="ECO:0000313" key="1">
    <source>
        <dbReference type="EMBL" id="OCF35525.1"/>
    </source>
</evidence>
<evidence type="ECO:0000313" key="2">
    <source>
        <dbReference type="Proteomes" id="UP000092666"/>
    </source>
</evidence>
<reference evidence="2" key="2">
    <citation type="submission" date="2013-12" db="EMBL/GenBank/DDBJ databases">
        <title>Evolution of pathogenesis and genome organization in the Tremellales.</title>
        <authorList>
            <person name="Cuomo C."/>
            <person name="Litvintseva A."/>
            <person name="Heitman J."/>
            <person name="Chen Y."/>
            <person name="Sun S."/>
            <person name="Springer D."/>
            <person name="Dromer F."/>
            <person name="Young S."/>
            <person name="Zeng Q."/>
            <person name="Chapman S."/>
            <person name="Gujja S."/>
            <person name="Saif S."/>
            <person name="Birren B."/>
        </authorList>
    </citation>
    <scope>NUCLEOTIDE SEQUENCE [LARGE SCALE GENOMIC DNA]</scope>
    <source>
        <strain evidence="2">BCC8398</strain>
    </source>
</reference>
<proteinExistence type="predicted"/>
<gene>
    <name evidence="1" type="ORF">I316_02577</name>
</gene>
<name>A0A1B9GX45_9TREE</name>
<dbReference type="AlphaFoldDB" id="A0A1B9GX45"/>
<keyword evidence="2" id="KW-1185">Reference proteome</keyword>